<feature type="compositionally biased region" description="Pro residues" evidence="1">
    <location>
        <begin position="29"/>
        <end position="39"/>
    </location>
</feature>
<protein>
    <submittedName>
        <fullName evidence="2">Uncharacterized protein</fullName>
    </submittedName>
</protein>
<dbReference type="Proteomes" id="UP000315295">
    <property type="component" value="Unassembled WGS sequence"/>
</dbReference>
<feature type="compositionally biased region" description="Polar residues" evidence="1">
    <location>
        <begin position="42"/>
        <end position="56"/>
    </location>
</feature>
<organism evidence="2 3">
    <name type="scientific">Malus baccata</name>
    <name type="common">Siberian crab apple</name>
    <name type="synonym">Pyrus baccata</name>
    <dbReference type="NCBI Taxonomy" id="106549"/>
    <lineage>
        <taxon>Eukaryota</taxon>
        <taxon>Viridiplantae</taxon>
        <taxon>Streptophyta</taxon>
        <taxon>Embryophyta</taxon>
        <taxon>Tracheophyta</taxon>
        <taxon>Spermatophyta</taxon>
        <taxon>Magnoliopsida</taxon>
        <taxon>eudicotyledons</taxon>
        <taxon>Gunneridae</taxon>
        <taxon>Pentapetalae</taxon>
        <taxon>rosids</taxon>
        <taxon>fabids</taxon>
        <taxon>Rosales</taxon>
        <taxon>Rosaceae</taxon>
        <taxon>Amygdaloideae</taxon>
        <taxon>Maleae</taxon>
        <taxon>Malus</taxon>
    </lineage>
</organism>
<evidence type="ECO:0000256" key="1">
    <source>
        <dbReference type="SAM" id="MobiDB-lite"/>
    </source>
</evidence>
<comment type="caution">
    <text evidence="2">The sequence shown here is derived from an EMBL/GenBank/DDBJ whole genome shotgun (WGS) entry which is preliminary data.</text>
</comment>
<evidence type="ECO:0000313" key="3">
    <source>
        <dbReference type="Proteomes" id="UP000315295"/>
    </source>
</evidence>
<keyword evidence="3" id="KW-1185">Reference proteome</keyword>
<evidence type="ECO:0000313" key="2">
    <source>
        <dbReference type="EMBL" id="TQD68592.1"/>
    </source>
</evidence>
<gene>
    <name evidence="2" type="ORF">C1H46_045875</name>
</gene>
<dbReference type="AlphaFoldDB" id="A0A540K3Z5"/>
<name>A0A540K3Z5_MALBA</name>
<accession>A0A540K3Z5</accession>
<sequence length="76" mass="8928">MVLENQDSTQQHNCPMTIVSMHVTHPYGKPRPCPHPYPRPNDMQQSFHTPKFSSRNIPQLPTEFHHLLSNMQCLRH</sequence>
<proteinExistence type="predicted"/>
<dbReference type="EMBL" id="VIEB01016999">
    <property type="protein sequence ID" value="TQD68592.1"/>
    <property type="molecule type" value="Genomic_DNA"/>
</dbReference>
<feature type="region of interest" description="Disordered" evidence="1">
    <location>
        <begin position="25"/>
        <end position="56"/>
    </location>
</feature>
<reference evidence="2 3" key="1">
    <citation type="journal article" date="2019" name="G3 (Bethesda)">
        <title>Sequencing of a Wild Apple (Malus baccata) Genome Unravels the Differences Between Cultivated and Wild Apple Species Regarding Disease Resistance and Cold Tolerance.</title>
        <authorList>
            <person name="Chen X."/>
        </authorList>
    </citation>
    <scope>NUCLEOTIDE SEQUENCE [LARGE SCALE GENOMIC DNA]</scope>
    <source>
        <strain evidence="3">cv. Shandingzi</strain>
        <tissue evidence="2">Leaves</tissue>
    </source>
</reference>